<dbReference type="PANTHER" id="PTHR35391">
    <property type="entry name" value="C2H2-TYPE DOMAIN-CONTAINING PROTEIN-RELATED"/>
    <property type="match status" value="1"/>
</dbReference>
<accession>A0A428QN95</accession>
<evidence type="ECO:0000313" key="3">
    <source>
        <dbReference type="EMBL" id="RSL66746.1"/>
    </source>
</evidence>
<dbReference type="Pfam" id="PF26082">
    <property type="entry name" value="zf-C2H2_AcuF"/>
    <property type="match status" value="1"/>
</dbReference>
<feature type="domain" description="Oxidoreductase acuF-like C2H2 type zinc-finger" evidence="2">
    <location>
        <begin position="226"/>
        <end position="253"/>
    </location>
</feature>
<comment type="caution">
    <text evidence="3">The sequence shown here is derived from an EMBL/GenBank/DDBJ whole genome shotgun (WGS) entry which is preliminary data.</text>
</comment>
<gene>
    <name evidence="3" type="ORF">CEP54_003555</name>
</gene>
<feature type="region of interest" description="Disordered" evidence="1">
    <location>
        <begin position="387"/>
        <end position="462"/>
    </location>
</feature>
<dbReference type="InterPro" id="IPR058925">
    <property type="entry name" value="zf-C2H2_AcuF"/>
</dbReference>
<dbReference type="STRING" id="1325734.A0A428QN95"/>
<evidence type="ECO:0000313" key="4">
    <source>
        <dbReference type="Proteomes" id="UP000288168"/>
    </source>
</evidence>
<sequence>MIVLPRYLEILTIRNQVVNLLLDLGGLLEDAIAIITGEEPSWDQISTDGGVFLDHDDDDSDSPDTELEQISMDVADVVNCLLRLSVAIRNPAPHDRFVESHSTDTSHYERFDIEHVYSKFESLDRDLAERLGKAISRRRQFFKYREAHRRKLPHGLDYHYPGDAETIASSLPEHLKDKIGTGQVSRLPVIEGNYSDAGVSQTSYATSVADTEQRRVPPLPADASKGPFECPFCFTIIAVSDRSSWKKHVYGDLRPYSHVGRHQQQLALFALPELEPNDESDPSDEEASDAECIAARSDSSKIHRNEDAPTQDPPPVSTTREIPARPEIPNSGRQKEYFVPRDGIDREVISADICLYLGNDALVRPGHYEAMIEDLKADSARWDSERRWKTAPHPGGVVLHRDSETHQSRQANGPTEDFNQAPPNPRNIYDRMDRSQSSHTGQQNDPFPHPSAPERNFYPRWG</sequence>
<feature type="compositionally biased region" description="Basic and acidic residues" evidence="1">
    <location>
        <begin position="298"/>
        <end position="307"/>
    </location>
</feature>
<evidence type="ECO:0000259" key="2">
    <source>
        <dbReference type="Pfam" id="PF26082"/>
    </source>
</evidence>
<reference evidence="3 4" key="1">
    <citation type="submission" date="2017-06" db="EMBL/GenBank/DDBJ databases">
        <title>Comparative genomic analysis of Ambrosia Fusariam Clade fungi.</title>
        <authorList>
            <person name="Stajich J.E."/>
            <person name="Carrillo J."/>
            <person name="Kijimoto T."/>
            <person name="Eskalen A."/>
            <person name="O'Donnell K."/>
            <person name="Kasson M."/>
        </authorList>
    </citation>
    <scope>NUCLEOTIDE SEQUENCE [LARGE SCALE GENOMIC DNA]</scope>
    <source>
        <strain evidence="3 4">NRRL62584</strain>
    </source>
</reference>
<feature type="region of interest" description="Disordered" evidence="1">
    <location>
        <begin position="272"/>
        <end position="337"/>
    </location>
</feature>
<dbReference type="Proteomes" id="UP000288168">
    <property type="component" value="Unassembled WGS sequence"/>
</dbReference>
<feature type="compositionally biased region" description="Acidic residues" evidence="1">
    <location>
        <begin position="275"/>
        <end position="289"/>
    </location>
</feature>
<dbReference type="EMBL" id="NKCI01000023">
    <property type="protein sequence ID" value="RSL66746.1"/>
    <property type="molecule type" value="Genomic_DNA"/>
</dbReference>
<dbReference type="AlphaFoldDB" id="A0A428QN95"/>
<proteinExistence type="predicted"/>
<dbReference type="PANTHER" id="PTHR35391:SF7">
    <property type="entry name" value="C2H2-TYPE DOMAIN-CONTAINING PROTEIN"/>
    <property type="match status" value="1"/>
</dbReference>
<protein>
    <recommendedName>
        <fullName evidence="2">Oxidoreductase acuF-like C2H2 type zinc-finger domain-containing protein</fullName>
    </recommendedName>
</protein>
<organism evidence="3 4">
    <name type="scientific">Fusarium duplospermum</name>
    <dbReference type="NCBI Taxonomy" id="1325734"/>
    <lineage>
        <taxon>Eukaryota</taxon>
        <taxon>Fungi</taxon>
        <taxon>Dikarya</taxon>
        <taxon>Ascomycota</taxon>
        <taxon>Pezizomycotina</taxon>
        <taxon>Sordariomycetes</taxon>
        <taxon>Hypocreomycetidae</taxon>
        <taxon>Hypocreales</taxon>
        <taxon>Nectriaceae</taxon>
        <taxon>Fusarium</taxon>
        <taxon>Fusarium solani species complex</taxon>
    </lineage>
</organism>
<evidence type="ECO:0000256" key="1">
    <source>
        <dbReference type="SAM" id="MobiDB-lite"/>
    </source>
</evidence>
<keyword evidence="4" id="KW-1185">Reference proteome</keyword>
<dbReference type="OrthoDB" id="6133115at2759"/>
<name>A0A428QN95_9HYPO</name>